<proteinExistence type="predicted"/>
<name>A0A223NTZ9_9SPHI</name>
<feature type="domain" description="Cyclic nucleotide-binding" evidence="1">
    <location>
        <begin position="13"/>
        <end position="116"/>
    </location>
</feature>
<accession>A0A223NTZ9</accession>
<keyword evidence="3" id="KW-1185">Reference proteome</keyword>
<dbReference type="SMART" id="SM00100">
    <property type="entry name" value="cNMP"/>
    <property type="match status" value="1"/>
</dbReference>
<dbReference type="PROSITE" id="PS50042">
    <property type="entry name" value="CNMP_BINDING_3"/>
    <property type="match status" value="1"/>
</dbReference>
<gene>
    <name evidence="2" type="ORF">MuYL_1454</name>
</gene>
<dbReference type="KEGG" id="muc:MuYL_1454"/>
<evidence type="ECO:0000313" key="2">
    <source>
        <dbReference type="EMBL" id="ASU33352.1"/>
    </source>
</evidence>
<evidence type="ECO:0000259" key="1">
    <source>
        <dbReference type="PROSITE" id="PS50042"/>
    </source>
</evidence>
<organism evidence="2 3">
    <name type="scientific">Mucilaginibacter xinganensis</name>
    <dbReference type="NCBI Taxonomy" id="1234841"/>
    <lineage>
        <taxon>Bacteria</taxon>
        <taxon>Pseudomonadati</taxon>
        <taxon>Bacteroidota</taxon>
        <taxon>Sphingobacteriia</taxon>
        <taxon>Sphingobacteriales</taxon>
        <taxon>Sphingobacteriaceae</taxon>
        <taxon>Mucilaginibacter</taxon>
    </lineage>
</organism>
<dbReference type="InterPro" id="IPR000595">
    <property type="entry name" value="cNMP-bd_dom"/>
</dbReference>
<reference evidence="2 3" key="1">
    <citation type="submission" date="2017-08" db="EMBL/GenBank/DDBJ databases">
        <title>Complete genome sequence of Mucilaginibacter sp. strain BJC16-A31.</title>
        <authorList>
            <consortium name="Henan University of Science and Technology"/>
            <person name="You X."/>
        </authorList>
    </citation>
    <scope>NUCLEOTIDE SEQUENCE [LARGE SCALE GENOMIC DNA]</scope>
    <source>
        <strain evidence="2 3">BJC16-A31</strain>
    </source>
</reference>
<sequence>MVPMEPLLAFLRSFRPISAEEAAIIIAHFEAKHFEEGEYLFRAGRVCKDFFFITSGILRIVTTNDKGVDVTHYFIGENQLCTILKSFNEETIARDSIQACCAVRVLSINKRSLSGLYQKLPFMADLVNQVNQERMLEKIRIKNAYSGEDAAQRYKVFIAEQADIAYRVPLNYIASYLNITPQSLSRIRRNRG</sequence>
<dbReference type="EMBL" id="CP022743">
    <property type="protein sequence ID" value="ASU33352.1"/>
    <property type="molecule type" value="Genomic_DNA"/>
</dbReference>
<dbReference type="InterPro" id="IPR018490">
    <property type="entry name" value="cNMP-bd_dom_sf"/>
</dbReference>
<dbReference type="CDD" id="cd00038">
    <property type="entry name" value="CAP_ED"/>
    <property type="match status" value="1"/>
</dbReference>
<dbReference type="AlphaFoldDB" id="A0A223NTZ9"/>
<dbReference type="Pfam" id="PF00027">
    <property type="entry name" value="cNMP_binding"/>
    <property type="match status" value="1"/>
</dbReference>
<dbReference type="SUPFAM" id="SSF51206">
    <property type="entry name" value="cAMP-binding domain-like"/>
    <property type="match status" value="1"/>
</dbReference>
<evidence type="ECO:0000313" key="3">
    <source>
        <dbReference type="Proteomes" id="UP000215002"/>
    </source>
</evidence>
<dbReference type="InterPro" id="IPR014710">
    <property type="entry name" value="RmlC-like_jellyroll"/>
</dbReference>
<dbReference type="Proteomes" id="UP000215002">
    <property type="component" value="Chromosome"/>
</dbReference>
<protein>
    <recommendedName>
        <fullName evidence="1">Cyclic nucleotide-binding domain-containing protein</fullName>
    </recommendedName>
</protein>
<dbReference type="Gene3D" id="2.60.120.10">
    <property type="entry name" value="Jelly Rolls"/>
    <property type="match status" value="1"/>
</dbReference>